<reference evidence="7 8" key="1">
    <citation type="submission" date="2020-01" db="EMBL/GenBank/DDBJ databases">
        <title>Genome analysis of Anaerocolumna sp. CBA3638.</title>
        <authorList>
            <person name="Kim J."/>
            <person name="Roh S.W."/>
        </authorList>
    </citation>
    <scope>NUCLEOTIDE SEQUENCE [LARGE SCALE GENOMIC DNA]</scope>
    <source>
        <strain evidence="7 8">CBA3638</strain>
    </source>
</reference>
<evidence type="ECO:0000313" key="8">
    <source>
        <dbReference type="Proteomes" id="UP000464314"/>
    </source>
</evidence>
<dbReference type="Gene3D" id="3.40.50.620">
    <property type="entry name" value="HUPs"/>
    <property type="match status" value="1"/>
</dbReference>
<evidence type="ECO:0000256" key="2">
    <source>
        <dbReference type="ARBA" id="ARBA00022598"/>
    </source>
</evidence>
<sequence length="308" mass="35779">MDRDEIEHYLNENGISYQTDRTNLTQDYTRNKIRHTIISFAKEKINPKAIEHIVSASEKLAEIDGYLENNIKIAYEKAVQYKIKQEAYEINIEKLRQEDLVIQKGVIRKIFEQLAGQLKDVEALHVGLILELSEKPVGKLLNLPYCILAVRGYHTITMQHNKPSERVENFPDERQVNQFREQMVNIPGDTLIPETNQILRTKLINYKKNMIIPRNGCTKWFDYDKIKNTVLIRTRKEGDYIQIDSVGSRKKIKSLFIDEKIPREKRDLLPLLADGSHIMWVAGGRMSEAYKVSEETKVILEINLDGGK</sequence>
<evidence type="ECO:0000256" key="4">
    <source>
        <dbReference type="ARBA" id="ARBA00022741"/>
    </source>
</evidence>
<dbReference type="InterPro" id="IPR014729">
    <property type="entry name" value="Rossmann-like_a/b/a_fold"/>
</dbReference>
<dbReference type="GO" id="GO:0008033">
    <property type="term" value="P:tRNA processing"/>
    <property type="evidence" value="ECO:0007669"/>
    <property type="project" value="UniProtKB-KW"/>
</dbReference>
<keyword evidence="5" id="KW-0067">ATP-binding</keyword>
<dbReference type="Gene3D" id="3.30.465.60">
    <property type="match status" value="1"/>
</dbReference>
<dbReference type="SUPFAM" id="SSF52402">
    <property type="entry name" value="Adenine nucleotide alpha hydrolases-like"/>
    <property type="match status" value="1"/>
</dbReference>
<dbReference type="Pfam" id="PF11734">
    <property type="entry name" value="TilS_C"/>
    <property type="match status" value="1"/>
</dbReference>
<evidence type="ECO:0000256" key="1">
    <source>
        <dbReference type="ARBA" id="ARBA00004496"/>
    </source>
</evidence>
<dbReference type="EMBL" id="CP048000">
    <property type="protein sequence ID" value="QHQ60496.1"/>
    <property type="molecule type" value="Genomic_DNA"/>
</dbReference>
<comment type="subcellular location">
    <subcellularLocation>
        <location evidence="1">Cytoplasm</location>
    </subcellularLocation>
</comment>
<dbReference type="Proteomes" id="UP000464314">
    <property type="component" value="Chromosome"/>
</dbReference>
<dbReference type="SMART" id="SM00977">
    <property type="entry name" value="TilS_C"/>
    <property type="match status" value="1"/>
</dbReference>
<keyword evidence="2 7" id="KW-0436">Ligase</keyword>
<organism evidence="7 8">
    <name type="scientific">Anaerocolumna sedimenticola</name>
    <dbReference type="NCBI Taxonomy" id="2696063"/>
    <lineage>
        <taxon>Bacteria</taxon>
        <taxon>Bacillati</taxon>
        <taxon>Bacillota</taxon>
        <taxon>Clostridia</taxon>
        <taxon>Lachnospirales</taxon>
        <taxon>Lachnospiraceae</taxon>
        <taxon>Anaerocolumna</taxon>
    </lineage>
</organism>
<dbReference type="SUPFAM" id="SSF82829">
    <property type="entry name" value="MesJ substrate recognition domain-like"/>
    <property type="match status" value="1"/>
</dbReference>
<dbReference type="InterPro" id="IPR011063">
    <property type="entry name" value="TilS/TtcA_N"/>
</dbReference>
<name>A0A6P1TKR0_9FIRM</name>
<feature type="domain" description="Lysidine-tRNA(Ile) synthetase C-terminal" evidence="6">
    <location>
        <begin position="230"/>
        <end position="302"/>
    </location>
</feature>
<evidence type="ECO:0000256" key="5">
    <source>
        <dbReference type="ARBA" id="ARBA00022840"/>
    </source>
</evidence>
<keyword evidence="8" id="KW-1185">Reference proteome</keyword>
<keyword evidence="3" id="KW-0819">tRNA processing</keyword>
<dbReference type="AlphaFoldDB" id="A0A6P1TKR0"/>
<dbReference type="InterPro" id="IPR012796">
    <property type="entry name" value="Lysidine-tRNA-synth_C"/>
</dbReference>
<dbReference type="NCBIfam" id="TIGR02433">
    <property type="entry name" value="lysidine_TilS_C"/>
    <property type="match status" value="1"/>
</dbReference>
<dbReference type="GO" id="GO:0032267">
    <property type="term" value="F:tRNA(Ile)-lysidine synthase activity"/>
    <property type="evidence" value="ECO:0007669"/>
    <property type="project" value="UniProtKB-EC"/>
</dbReference>
<gene>
    <name evidence="7" type="primary">tilS</name>
    <name evidence="7" type="ORF">Ana3638_06690</name>
</gene>
<evidence type="ECO:0000256" key="3">
    <source>
        <dbReference type="ARBA" id="ARBA00022694"/>
    </source>
</evidence>
<dbReference type="PANTHER" id="PTHR43033">
    <property type="entry name" value="TRNA(ILE)-LYSIDINE SYNTHASE-RELATED"/>
    <property type="match status" value="1"/>
</dbReference>
<dbReference type="InterPro" id="IPR012094">
    <property type="entry name" value="tRNA_Ile_lys_synt"/>
</dbReference>
<keyword evidence="4" id="KW-0547">Nucleotide-binding</keyword>
<dbReference type="GO" id="GO:0005524">
    <property type="term" value="F:ATP binding"/>
    <property type="evidence" value="ECO:0007669"/>
    <property type="project" value="UniProtKB-KW"/>
</dbReference>
<accession>A0A6P1TKR0</accession>
<protein>
    <submittedName>
        <fullName evidence="7">tRNA lysidine(34) synthetase TilS</fullName>
        <ecNumber evidence="7">6.3.4.19</ecNumber>
    </submittedName>
</protein>
<dbReference type="EC" id="6.3.4.19" evidence="7"/>
<dbReference type="KEGG" id="anr:Ana3638_06690"/>
<dbReference type="PANTHER" id="PTHR43033:SF1">
    <property type="entry name" value="TRNA(ILE)-LYSIDINE SYNTHASE-RELATED"/>
    <property type="match status" value="1"/>
</dbReference>
<proteinExistence type="predicted"/>
<evidence type="ECO:0000259" key="6">
    <source>
        <dbReference type="SMART" id="SM00977"/>
    </source>
</evidence>
<dbReference type="SUPFAM" id="SSF56037">
    <property type="entry name" value="PheT/TilS domain"/>
    <property type="match status" value="1"/>
</dbReference>
<evidence type="ECO:0000313" key="7">
    <source>
        <dbReference type="EMBL" id="QHQ60496.1"/>
    </source>
</evidence>
<dbReference type="GO" id="GO:0005737">
    <property type="term" value="C:cytoplasm"/>
    <property type="evidence" value="ECO:0007669"/>
    <property type="project" value="UniProtKB-SubCell"/>
</dbReference>
<dbReference type="Pfam" id="PF01171">
    <property type="entry name" value="ATP_bind_3"/>
    <property type="match status" value="1"/>
</dbReference>